<gene>
    <name evidence="1" type="ORF">AhSzq1_135</name>
</gene>
<organism evidence="1 2">
    <name type="scientific">Aeromonas phage AhSzq-1</name>
    <dbReference type="NCBI Taxonomy" id="2138298"/>
    <lineage>
        <taxon>Viruses</taxon>
        <taxon>Duplodnaviria</taxon>
        <taxon>Heunggongvirae</taxon>
        <taxon>Uroviricota</taxon>
        <taxon>Caudoviricetes</taxon>
        <taxon>Demerecviridae</taxon>
        <taxon>Shenzhenvirus</taxon>
        <taxon>Shenzhenvirus AhSzq1</taxon>
    </lineage>
</organism>
<reference evidence="1 2" key="1">
    <citation type="submission" date="2017-12" db="EMBL/GenBank/DDBJ databases">
        <title>Genomic characterization of T5-related Aeromonas hydrophila phages AhSzq-1 and AhSzw-1 and proposal to be two new species.</title>
        <authorList>
            <person name="Chen L."/>
            <person name="Yuan S."/>
            <person name="Ma Y."/>
        </authorList>
    </citation>
    <scope>NUCLEOTIDE SEQUENCE [LARGE SCALE GENOMIC DNA]</scope>
    <source>
        <strain evidence="1">Seawater</strain>
    </source>
</reference>
<evidence type="ECO:0000313" key="2">
    <source>
        <dbReference type="Proteomes" id="UP000244741"/>
    </source>
</evidence>
<dbReference type="Proteomes" id="UP000244741">
    <property type="component" value="Segment"/>
</dbReference>
<name>A0A2R4ALX1_9CAUD</name>
<accession>A0A2R4ALX1</accession>
<protein>
    <submittedName>
        <fullName evidence="1">Tail protein</fullName>
    </submittedName>
</protein>
<sequence length="103" mass="11415">MKKDVKALIKRLTLLVQFKQTGKGWIAIDGSGSAYLFLKHKPEFFPSGESESLDEWFEGKLGGGSVSLSNLDNLPLSMVCPSLTSREALFYTDGETVWLVETK</sequence>
<evidence type="ECO:0000313" key="1">
    <source>
        <dbReference type="EMBL" id="AVR76028.1"/>
    </source>
</evidence>
<dbReference type="EMBL" id="MG676224">
    <property type="protein sequence ID" value="AVR76028.1"/>
    <property type="molecule type" value="Genomic_DNA"/>
</dbReference>
<keyword evidence="2" id="KW-1185">Reference proteome</keyword>
<proteinExistence type="predicted"/>